<dbReference type="RefSeq" id="WP_071054520.1">
    <property type="nucleotide sequence ID" value="NZ_CP160151.1"/>
</dbReference>
<name>A0A3U2TX39_SALET</name>
<accession>A0A3U2TX39</accession>
<feature type="domain" description="AbiTii" evidence="1">
    <location>
        <begin position="4"/>
        <end position="191"/>
    </location>
</feature>
<dbReference type="InterPro" id="IPR041304">
    <property type="entry name" value="AbiTii"/>
</dbReference>
<organism evidence="2">
    <name type="scientific">Salmonella enterica I</name>
    <dbReference type="NCBI Taxonomy" id="59201"/>
    <lineage>
        <taxon>Bacteria</taxon>
        <taxon>Pseudomonadati</taxon>
        <taxon>Pseudomonadota</taxon>
        <taxon>Gammaproteobacteria</taxon>
        <taxon>Enterobacterales</taxon>
        <taxon>Enterobacteriaceae</taxon>
        <taxon>Salmonella</taxon>
    </lineage>
</organism>
<gene>
    <name evidence="2" type="ORF">AXN36_22415</name>
</gene>
<reference evidence="2" key="1">
    <citation type="submission" date="2018-07" db="EMBL/GenBank/DDBJ databases">
        <authorList>
            <consortium name="GenomeTrakr network: Whole genome sequencing for foodborne pathogen traceback"/>
        </authorList>
    </citation>
    <scope>NUCLEOTIDE SEQUENCE</scope>
    <source>
        <strain evidence="2">CFSAN031465</strain>
    </source>
</reference>
<protein>
    <recommendedName>
        <fullName evidence="1">AbiTii domain-containing protein</fullName>
    </recommendedName>
</protein>
<sequence>MLNIDDIISDLTGSAEGITNALLKTKVLLFSLEAKDPVTWVNYELNGYPDTKFLPDYRILQARILINANNSIRSYKRLEVPLDHLEGEALKRAKQCRIDLSISQIEQLLKDAHAGDNSSFQQSIPIEYARYYARRVDESYEITRIYKDIAIHGLTSIVTQVRARLLDFLLELRSQTNNIQGDSMLEKAKMVDAAAIFSNAVFGHNTTINFGHNSTITVSNTIKTNDFNSLKENLQKNGVNDNDIDELHISILEDDRIATKSSNAYGPKVSSWYAKMIQKAANSTWDIGVSAATAVLTSALNQYFGISS</sequence>
<comment type="caution">
    <text evidence="2">The sequence shown here is derived from an EMBL/GenBank/DDBJ whole genome shotgun (WGS) entry which is preliminary data.</text>
</comment>
<dbReference type="AlphaFoldDB" id="A0A3U2TX39"/>
<evidence type="ECO:0000313" key="2">
    <source>
        <dbReference type="EMBL" id="EBQ0045591.1"/>
    </source>
</evidence>
<dbReference type="EMBL" id="AAGNOE010000024">
    <property type="protein sequence ID" value="EBQ0045591.1"/>
    <property type="molecule type" value="Genomic_DNA"/>
</dbReference>
<evidence type="ECO:0000259" key="1">
    <source>
        <dbReference type="Pfam" id="PF18864"/>
    </source>
</evidence>
<proteinExistence type="predicted"/>
<dbReference type="Pfam" id="PF18864">
    <property type="entry name" value="AbiTii"/>
    <property type="match status" value="1"/>
</dbReference>